<dbReference type="RefSeq" id="WP_212705584.1">
    <property type="nucleotide sequence ID" value="NZ_CP073581.1"/>
</dbReference>
<keyword evidence="1" id="KW-1133">Transmembrane helix</keyword>
<feature type="transmembrane region" description="Helical" evidence="1">
    <location>
        <begin position="66"/>
        <end position="83"/>
    </location>
</feature>
<sequence>MTQHATASAFPELEPPREPIACIARSVDGGRVLMCCVLRLVAIALLLGAALVWLRPGSITDPQTGLATLVLSILLAGVAAGLMQSSGKPEPPTIEIDAALAEIRLLGRGRQPQVLAHFRFDALGWAECNAAYFTFWRPDGGLLAEVAVSDPAARAALERSLREAGALT</sequence>
<dbReference type="AlphaFoldDB" id="A0A975PN48"/>
<feature type="transmembrane region" description="Helical" evidence="1">
    <location>
        <begin position="32"/>
        <end position="54"/>
    </location>
</feature>
<evidence type="ECO:0000313" key="3">
    <source>
        <dbReference type="Proteomes" id="UP000683291"/>
    </source>
</evidence>
<keyword evidence="1" id="KW-0472">Membrane</keyword>
<organism evidence="2 3">
    <name type="scientific">Sulfitobacter albidus</name>
    <dbReference type="NCBI Taxonomy" id="2829501"/>
    <lineage>
        <taxon>Bacteria</taxon>
        <taxon>Pseudomonadati</taxon>
        <taxon>Pseudomonadota</taxon>
        <taxon>Alphaproteobacteria</taxon>
        <taxon>Rhodobacterales</taxon>
        <taxon>Roseobacteraceae</taxon>
        <taxon>Sulfitobacter</taxon>
    </lineage>
</organism>
<gene>
    <name evidence="2" type="ORF">KDD17_05160</name>
</gene>
<accession>A0A975PN48</accession>
<reference evidence="2" key="1">
    <citation type="submission" date="2021-04" db="EMBL/GenBank/DDBJ databases">
        <title>Complete genome sequence for Sulfitobacter sp. strain JK7-1.</title>
        <authorList>
            <person name="Park S.-J."/>
        </authorList>
    </citation>
    <scope>NUCLEOTIDE SEQUENCE</scope>
    <source>
        <strain evidence="2">JK7-1</strain>
    </source>
</reference>
<evidence type="ECO:0000256" key="1">
    <source>
        <dbReference type="SAM" id="Phobius"/>
    </source>
</evidence>
<dbReference type="KEGG" id="sual:KDD17_05160"/>
<dbReference type="Proteomes" id="UP000683291">
    <property type="component" value="Chromosome 1"/>
</dbReference>
<keyword evidence="1" id="KW-0812">Transmembrane</keyword>
<keyword evidence="3" id="KW-1185">Reference proteome</keyword>
<dbReference type="EMBL" id="CP073581">
    <property type="protein sequence ID" value="QUJ77389.1"/>
    <property type="molecule type" value="Genomic_DNA"/>
</dbReference>
<proteinExistence type="predicted"/>
<evidence type="ECO:0008006" key="4">
    <source>
        <dbReference type="Google" id="ProtNLM"/>
    </source>
</evidence>
<name>A0A975PN48_9RHOB</name>
<protein>
    <recommendedName>
        <fullName evidence="4">DUF2244 domain-containing protein</fullName>
    </recommendedName>
</protein>
<evidence type="ECO:0000313" key="2">
    <source>
        <dbReference type="EMBL" id="QUJ77389.1"/>
    </source>
</evidence>